<feature type="compositionally biased region" description="Polar residues" evidence="1">
    <location>
        <begin position="71"/>
        <end position="80"/>
    </location>
</feature>
<proteinExistence type="predicted"/>
<dbReference type="AlphaFoldDB" id="A0AAD9P500"/>
<dbReference type="InterPro" id="IPR000219">
    <property type="entry name" value="DH_dom"/>
</dbReference>
<reference evidence="3" key="1">
    <citation type="journal article" date="2023" name="Mol. Biol. Evol.">
        <title>Third-Generation Sequencing Reveals the Adaptive Role of the Epigenome in Three Deep-Sea Polychaetes.</title>
        <authorList>
            <person name="Perez M."/>
            <person name="Aroh O."/>
            <person name="Sun Y."/>
            <person name="Lan Y."/>
            <person name="Juniper S.K."/>
            <person name="Young C.R."/>
            <person name="Angers B."/>
            <person name="Qian P.Y."/>
        </authorList>
    </citation>
    <scope>NUCLEOTIDE SEQUENCE</scope>
    <source>
        <strain evidence="3">R07B-5</strain>
    </source>
</reference>
<feature type="region of interest" description="Disordered" evidence="1">
    <location>
        <begin position="58"/>
        <end position="80"/>
    </location>
</feature>
<gene>
    <name evidence="3" type="ORF">NP493_143g01001</name>
</gene>
<name>A0AAD9P500_RIDPI</name>
<dbReference type="PROSITE" id="PS50010">
    <property type="entry name" value="DH_2"/>
    <property type="match status" value="1"/>
</dbReference>
<dbReference type="GO" id="GO:0030424">
    <property type="term" value="C:axon"/>
    <property type="evidence" value="ECO:0007669"/>
    <property type="project" value="TreeGrafter"/>
</dbReference>
<dbReference type="InterPro" id="IPR035899">
    <property type="entry name" value="DBL_dom_sf"/>
</dbReference>
<evidence type="ECO:0000313" key="3">
    <source>
        <dbReference type="EMBL" id="KAK2188126.1"/>
    </source>
</evidence>
<dbReference type="GO" id="GO:0005085">
    <property type="term" value="F:guanyl-nucleotide exchange factor activity"/>
    <property type="evidence" value="ECO:0007669"/>
    <property type="project" value="InterPro"/>
</dbReference>
<protein>
    <recommendedName>
        <fullName evidence="2">DH domain-containing protein</fullName>
    </recommendedName>
</protein>
<dbReference type="GO" id="GO:0030139">
    <property type="term" value="C:endocytic vesicle"/>
    <property type="evidence" value="ECO:0007669"/>
    <property type="project" value="TreeGrafter"/>
</dbReference>
<feature type="region of interest" description="Disordered" evidence="1">
    <location>
        <begin position="667"/>
        <end position="717"/>
    </location>
</feature>
<feature type="compositionally biased region" description="Low complexity" evidence="1">
    <location>
        <begin position="672"/>
        <end position="693"/>
    </location>
</feature>
<dbReference type="InterPro" id="IPR040181">
    <property type="entry name" value="PKHG5/7"/>
</dbReference>
<dbReference type="GO" id="GO:0007266">
    <property type="term" value="P:Rho protein signal transduction"/>
    <property type="evidence" value="ECO:0007669"/>
    <property type="project" value="TreeGrafter"/>
</dbReference>
<dbReference type="PANTHER" id="PTHR13217:SF11">
    <property type="entry name" value="PLECKSTRIN HOMOLOGY DOMAIN-CONTAINING FAMILY G MEMBER 5"/>
    <property type="match status" value="1"/>
</dbReference>
<organism evidence="3 4">
    <name type="scientific">Ridgeia piscesae</name>
    <name type="common">Tubeworm</name>
    <dbReference type="NCBI Taxonomy" id="27915"/>
    <lineage>
        <taxon>Eukaryota</taxon>
        <taxon>Metazoa</taxon>
        <taxon>Spiralia</taxon>
        <taxon>Lophotrochozoa</taxon>
        <taxon>Annelida</taxon>
        <taxon>Polychaeta</taxon>
        <taxon>Sedentaria</taxon>
        <taxon>Canalipalpata</taxon>
        <taxon>Sabellida</taxon>
        <taxon>Siboglinidae</taxon>
        <taxon>Ridgeia</taxon>
    </lineage>
</organism>
<dbReference type="Pfam" id="PF00621">
    <property type="entry name" value="RhoGEF"/>
    <property type="match status" value="1"/>
</dbReference>
<evidence type="ECO:0000256" key="1">
    <source>
        <dbReference type="SAM" id="MobiDB-lite"/>
    </source>
</evidence>
<dbReference type="GO" id="GO:0043542">
    <property type="term" value="P:endothelial cell migration"/>
    <property type="evidence" value="ECO:0007669"/>
    <property type="project" value="TreeGrafter"/>
</dbReference>
<accession>A0AAD9P500</accession>
<dbReference type="EMBL" id="JAODUO010000142">
    <property type="protein sequence ID" value="KAK2188126.1"/>
    <property type="molecule type" value="Genomic_DNA"/>
</dbReference>
<comment type="caution">
    <text evidence="3">The sequence shown here is derived from an EMBL/GenBank/DDBJ whole genome shotgun (WGS) entry which is preliminary data.</text>
</comment>
<dbReference type="Gene3D" id="1.20.900.10">
    <property type="entry name" value="Dbl homology (DH) domain"/>
    <property type="match status" value="1"/>
</dbReference>
<dbReference type="SUPFAM" id="SSF50729">
    <property type="entry name" value="PH domain-like"/>
    <property type="match status" value="1"/>
</dbReference>
<dbReference type="Proteomes" id="UP001209878">
    <property type="component" value="Unassembled WGS sequence"/>
</dbReference>
<dbReference type="Gene3D" id="2.30.29.30">
    <property type="entry name" value="Pleckstrin-homology domain (PH domain)/Phosphotyrosine-binding domain (PTB)"/>
    <property type="match status" value="1"/>
</dbReference>
<dbReference type="PANTHER" id="PTHR13217">
    <property type="entry name" value="PLECKSTRIN HOMOLOGY DOMAIN-CONTAINING FAMILY G MEMBER 7"/>
    <property type="match status" value="1"/>
</dbReference>
<dbReference type="InterPro" id="IPR011993">
    <property type="entry name" value="PH-like_dom_sf"/>
</dbReference>
<sequence length="806" mass="91216">MYVKHCLHVSFGSLAVEPPVLQRRASLLPPGGHRLQMGRTEPHPMVWCRGFIVGPRPENTRGRRPCPEDNMSITSDTSPYNTMVTGDKNKLMKNSSKFKDLFAPSFKTQKQEQLMERLNQYSMLGFPAMPGLLTIGEKVYLDEIFEIESDWKQIIETEKIFSNISEIYQVNCAFWEQYLLPVLKHTRETRQQLDPSMLKEGFLKFETMFFPYKKYCLEQKNAIEYIRERYMENDLFKAFIMVSHTSQLPQSPHSYLSHITATSVTSQLPQSHHSYLSHITATSVTSQLPQSPHSNLSHLTATSVTSQLPQSHIQRVDVFVAHVNTALHQKQEHERLSMIIDKIEAYDIIDFPNDETMKQKRNLLKEGALKLKEKEKMDVYCYLFTDMLLITKSVTRKVSCVLVYLNEYHVASALYTLQGETRPWVDHITRAQVAYKQLRMTARDKSELHLMYMDSDGDEESAIFNTIGYSDSTPGDSRGLVRQDSSCSVDMYMPSEGRHGADSFTSASHRYMSVGADETEMYGDGRVPWYMGDAAAASPRFAADAQFLFDDAQMSGKPSVKPKPCIKWGSATQLSKSEQTKSASSLSADWMRPLVLPSRPEAMFLTDENVRTKLNQRRNMRTEKRYYTADAIQELQKDRDPSIHKRLSWNLGAIDIDMDERMANIKGKTRSSESVRSMPSSSGVSSTASLHASPDTDAVTEVGASPTDSSVDVDQGVGSEDTDVVRLSKHYSESSMDQTVYAQQRIGQTKTAANSMPDISQLIEPGELQNGIASVELPHGQRRQMSHAQILRMTKQLLLNSTLEAS</sequence>
<feature type="domain" description="DH" evidence="2">
    <location>
        <begin position="160"/>
        <end position="240"/>
    </location>
</feature>
<evidence type="ECO:0000313" key="4">
    <source>
        <dbReference type="Proteomes" id="UP001209878"/>
    </source>
</evidence>
<feature type="compositionally biased region" description="Basic and acidic residues" evidence="1">
    <location>
        <begin position="58"/>
        <end position="67"/>
    </location>
</feature>
<dbReference type="SUPFAM" id="SSF48065">
    <property type="entry name" value="DBL homology domain (DH-domain)"/>
    <property type="match status" value="1"/>
</dbReference>
<dbReference type="GO" id="GO:0005886">
    <property type="term" value="C:plasma membrane"/>
    <property type="evidence" value="ECO:0007669"/>
    <property type="project" value="TreeGrafter"/>
</dbReference>
<keyword evidence="4" id="KW-1185">Reference proteome</keyword>
<evidence type="ECO:0000259" key="2">
    <source>
        <dbReference type="PROSITE" id="PS50010"/>
    </source>
</evidence>